<dbReference type="Proteomes" id="UP000258613">
    <property type="component" value="Chromosome"/>
</dbReference>
<feature type="domain" description="Amidase" evidence="1">
    <location>
        <begin position="26"/>
        <end position="462"/>
    </location>
</feature>
<dbReference type="GeneID" id="37642340"/>
<dbReference type="PANTHER" id="PTHR11895">
    <property type="entry name" value="TRANSAMIDASE"/>
    <property type="match status" value="1"/>
</dbReference>
<keyword evidence="3" id="KW-1185">Reference proteome</keyword>
<reference evidence="3" key="1">
    <citation type="submission" date="2018-02" db="EMBL/GenBank/DDBJ databases">
        <title>Phenotypic and genomic properties of facultatively anaerobic sulfur-reducing natronoarchaea from hypersaline soda lakes.</title>
        <authorList>
            <person name="Sorokin D.Y."/>
            <person name="Kublanov I.V."/>
            <person name="Roman P."/>
            <person name="Sinninghe Damste J.S."/>
            <person name="Golyshin P.N."/>
            <person name="Rojo D."/>
            <person name="Ciordia S."/>
            <person name="Mena M.D.C."/>
            <person name="Ferrer M."/>
            <person name="Messina E."/>
            <person name="Smedile F."/>
            <person name="La Spada G."/>
            <person name="La Cono V."/>
            <person name="Yakimov M.M."/>
        </authorList>
    </citation>
    <scope>NUCLEOTIDE SEQUENCE [LARGE SCALE GENOMIC DNA]</scope>
    <source>
        <strain evidence="3">AArc-Mg</strain>
    </source>
</reference>
<dbReference type="InterPro" id="IPR020556">
    <property type="entry name" value="Amidase_CS"/>
</dbReference>
<dbReference type="InterPro" id="IPR000120">
    <property type="entry name" value="Amidase"/>
</dbReference>
<dbReference type="PANTHER" id="PTHR11895:SF7">
    <property type="entry name" value="GLUTAMYL-TRNA(GLN) AMIDOTRANSFERASE SUBUNIT A, MITOCHONDRIAL"/>
    <property type="match status" value="1"/>
</dbReference>
<accession>A0A346PQR1</accession>
<dbReference type="GO" id="GO:0050566">
    <property type="term" value="F:asparaginyl-tRNA synthase (glutamine-hydrolyzing) activity"/>
    <property type="evidence" value="ECO:0007669"/>
    <property type="project" value="UniProtKB-EC"/>
</dbReference>
<gene>
    <name evidence="2" type="ORF">AArcMg_1849</name>
</gene>
<dbReference type="EC" id="6.3.5.6" evidence="2"/>
<sequence length="481" mass="49870">MVSVTTLSARELAAAIRSGETSAVTVVDAILERIESADDLNAFITVTNESAREAAREADRAAAGGETLGPLHGVPVAIKDLRDRKSGVRNTLGLAALSDNVAETDSVVVERLEAAGAVIVGTTNTPALGHTIKTDNRLVGATATPFDLERSAGGSSGGSAAAVAAGLASLATGSDIGGSLRVPASCCNVVGLKPTLGRVPSNSQLDAFDTHTPFMVGGPIARTADDIALALEVLAGVDHRDPYSVPTGDEDFLVALDRPTDQLSIAYSPDLDLLPVDPAVRDTVADAVDDLEAAGSTVRDVDVALPDSDELREAYYAQVGSYFAAVAARVESHYGVDLETADVEPTVTSTVALAQGFDGLEERLANGPRTDAYDAIEAAIGDADVLVTPTLTVPPYGKHLRDRYPTEIDGESVDGLPTDAMLTWVFNLTGHPAASVPAGVTDDGLPVGLQVVGRRYAEADVLATTAALERVRPWAHRYPDC</sequence>
<dbReference type="GO" id="GO:0050567">
    <property type="term" value="F:glutaminyl-tRNA synthase (glutamine-hydrolyzing) activity"/>
    <property type="evidence" value="ECO:0007669"/>
    <property type="project" value="UniProtKB-EC"/>
</dbReference>
<organism evidence="2 3">
    <name type="scientific">Natrarchaeobaculum sulfurireducens</name>
    <dbReference type="NCBI Taxonomy" id="2044521"/>
    <lineage>
        <taxon>Archaea</taxon>
        <taxon>Methanobacteriati</taxon>
        <taxon>Methanobacteriota</taxon>
        <taxon>Stenosarchaea group</taxon>
        <taxon>Halobacteria</taxon>
        <taxon>Halobacteriales</taxon>
        <taxon>Natrialbaceae</taxon>
        <taxon>Natrarchaeobaculum</taxon>
    </lineage>
</organism>
<evidence type="ECO:0000259" key="1">
    <source>
        <dbReference type="Pfam" id="PF01425"/>
    </source>
</evidence>
<dbReference type="Gene3D" id="3.90.1300.10">
    <property type="entry name" value="Amidase signature (AS) domain"/>
    <property type="match status" value="1"/>
</dbReference>
<proteinExistence type="predicted"/>
<evidence type="ECO:0000313" key="2">
    <source>
        <dbReference type="EMBL" id="AXR81856.1"/>
    </source>
</evidence>
<dbReference type="EC" id="6.3.5.7" evidence="2"/>
<keyword evidence="2" id="KW-0808">Transferase</keyword>
<dbReference type="InterPro" id="IPR036928">
    <property type="entry name" value="AS_sf"/>
</dbReference>
<dbReference type="Pfam" id="PF01425">
    <property type="entry name" value="Amidase"/>
    <property type="match status" value="1"/>
</dbReference>
<dbReference type="EMBL" id="CP027033">
    <property type="protein sequence ID" value="AXR81856.1"/>
    <property type="molecule type" value="Genomic_DNA"/>
</dbReference>
<dbReference type="InterPro" id="IPR023631">
    <property type="entry name" value="Amidase_dom"/>
</dbReference>
<evidence type="ECO:0000313" key="3">
    <source>
        <dbReference type="Proteomes" id="UP000258613"/>
    </source>
</evidence>
<dbReference type="KEGG" id="nag:AArcMg_1849"/>
<dbReference type="RefSeq" id="WP_117368576.1">
    <property type="nucleotide sequence ID" value="NZ_CP027033.1"/>
</dbReference>
<keyword evidence="2" id="KW-0436">Ligase</keyword>
<dbReference type="SUPFAM" id="SSF75304">
    <property type="entry name" value="Amidase signature (AS) enzymes"/>
    <property type="match status" value="1"/>
</dbReference>
<dbReference type="OrthoDB" id="359273at2157"/>
<dbReference type="GO" id="GO:0016740">
    <property type="term" value="F:transferase activity"/>
    <property type="evidence" value="ECO:0007669"/>
    <property type="project" value="UniProtKB-KW"/>
</dbReference>
<name>A0A346PQR1_9EURY</name>
<protein>
    <submittedName>
        <fullName evidence="2">Aspartyl-tRNA(Asn) amidotransferase subunit A / Glutamyl-tRNA(Gln) amidotransferase subunit A</fullName>
        <ecNumber evidence="2">6.3.5.6</ecNumber>
        <ecNumber evidence="2">6.3.5.7</ecNumber>
    </submittedName>
</protein>
<dbReference type="AlphaFoldDB" id="A0A346PQR1"/>
<dbReference type="PROSITE" id="PS00571">
    <property type="entry name" value="AMIDASES"/>
    <property type="match status" value="1"/>
</dbReference>